<dbReference type="EMBL" id="CAJVQB010039812">
    <property type="protein sequence ID" value="CAG8827735.1"/>
    <property type="molecule type" value="Genomic_DNA"/>
</dbReference>
<reference evidence="2 3" key="1">
    <citation type="submission" date="2021-06" db="EMBL/GenBank/DDBJ databases">
        <authorList>
            <person name="Kallberg Y."/>
            <person name="Tangrot J."/>
            <person name="Rosling A."/>
        </authorList>
    </citation>
    <scope>NUCLEOTIDE SEQUENCE [LARGE SCALE GENOMIC DNA]</scope>
    <source>
        <strain evidence="2 3">120-4 pot B 10/14</strain>
    </source>
</reference>
<feature type="region of interest" description="Disordered" evidence="1">
    <location>
        <begin position="1"/>
        <end position="29"/>
    </location>
</feature>
<accession>A0ABN7WDJ8</accession>
<feature type="non-terminal residue" evidence="2">
    <location>
        <position position="1"/>
    </location>
</feature>
<evidence type="ECO:0000256" key="1">
    <source>
        <dbReference type="SAM" id="MobiDB-lite"/>
    </source>
</evidence>
<proteinExistence type="predicted"/>
<evidence type="ECO:0000313" key="2">
    <source>
        <dbReference type="EMBL" id="CAG8827735.1"/>
    </source>
</evidence>
<name>A0ABN7WDJ8_GIGMA</name>
<gene>
    <name evidence="2" type="ORF">GMARGA_LOCUS29496</name>
</gene>
<feature type="compositionally biased region" description="Low complexity" evidence="1">
    <location>
        <begin position="18"/>
        <end position="29"/>
    </location>
</feature>
<organism evidence="2 3">
    <name type="scientific">Gigaspora margarita</name>
    <dbReference type="NCBI Taxonomy" id="4874"/>
    <lineage>
        <taxon>Eukaryota</taxon>
        <taxon>Fungi</taxon>
        <taxon>Fungi incertae sedis</taxon>
        <taxon>Mucoromycota</taxon>
        <taxon>Glomeromycotina</taxon>
        <taxon>Glomeromycetes</taxon>
        <taxon>Diversisporales</taxon>
        <taxon>Gigasporaceae</taxon>
        <taxon>Gigaspora</taxon>
    </lineage>
</organism>
<keyword evidence="3" id="KW-1185">Reference proteome</keyword>
<dbReference type="Proteomes" id="UP000789901">
    <property type="component" value="Unassembled WGS sequence"/>
</dbReference>
<feature type="non-terminal residue" evidence="2">
    <location>
        <position position="75"/>
    </location>
</feature>
<sequence>EQTSLDNFLSYKGTITDESSNPEESNNNNISSLEELYNDDSYYNDEICENDKSSTKVSLSSTATVFSRIPAKRKN</sequence>
<evidence type="ECO:0000313" key="3">
    <source>
        <dbReference type="Proteomes" id="UP000789901"/>
    </source>
</evidence>
<comment type="caution">
    <text evidence="2">The sequence shown here is derived from an EMBL/GenBank/DDBJ whole genome shotgun (WGS) entry which is preliminary data.</text>
</comment>
<protein>
    <submittedName>
        <fullName evidence="2">20180_t:CDS:1</fullName>
    </submittedName>
</protein>